<evidence type="ECO:0000256" key="3">
    <source>
        <dbReference type="ARBA" id="ARBA00023274"/>
    </source>
</evidence>
<proteinExistence type="inferred from homology"/>
<accession>A0A6J8ESU0</accession>
<evidence type="ECO:0000256" key="1">
    <source>
        <dbReference type="ARBA" id="ARBA00009451"/>
    </source>
</evidence>
<reference evidence="7 8" key="1">
    <citation type="submission" date="2020-06" db="EMBL/GenBank/DDBJ databases">
        <authorList>
            <person name="Li R."/>
            <person name="Bekaert M."/>
        </authorList>
    </citation>
    <scope>NUCLEOTIDE SEQUENCE [LARGE SCALE GENOMIC DNA]</scope>
    <source>
        <strain evidence="8">wild</strain>
    </source>
</reference>
<dbReference type="AlphaFoldDB" id="A0A6J8ESU0"/>
<keyword evidence="3 6" id="KW-0687">Ribonucleoprotein</keyword>
<dbReference type="Gene3D" id="3.90.470.10">
    <property type="entry name" value="Ribosomal protein L22/L17"/>
    <property type="match status" value="1"/>
</dbReference>
<dbReference type="InterPro" id="IPR036394">
    <property type="entry name" value="Ribosomal_uL22_sf"/>
</dbReference>
<organism evidence="7 8">
    <name type="scientific">Mytilus coruscus</name>
    <name type="common">Sea mussel</name>
    <dbReference type="NCBI Taxonomy" id="42192"/>
    <lineage>
        <taxon>Eukaryota</taxon>
        <taxon>Metazoa</taxon>
        <taxon>Spiralia</taxon>
        <taxon>Lophotrochozoa</taxon>
        <taxon>Mollusca</taxon>
        <taxon>Bivalvia</taxon>
        <taxon>Autobranchia</taxon>
        <taxon>Pteriomorphia</taxon>
        <taxon>Mytilida</taxon>
        <taxon>Mytiloidea</taxon>
        <taxon>Mytilidae</taxon>
        <taxon>Mytilinae</taxon>
        <taxon>Mytilus</taxon>
    </lineage>
</organism>
<dbReference type="InterPro" id="IPR001063">
    <property type="entry name" value="Ribosomal_uL22"/>
</dbReference>
<dbReference type="CDD" id="cd00336">
    <property type="entry name" value="Ribosomal_L22"/>
    <property type="match status" value="1"/>
</dbReference>
<dbReference type="GO" id="GO:0003735">
    <property type="term" value="F:structural constituent of ribosome"/>
    <property type="evidence" value="ECO:0007669"/>
    <property type="project" value="InterPro"/>
</dbReference>
<evidence type="ECO:0000313" key="7">
    <source>
        <dbReference type="EMBL" id="CAC5422856.1"/>
    </source>
</evidence>
<evidence type="ECO:0000256" key="4">
    <source>
        <dbReference type="ARBA" id="ARBA00035286"/>
    </source>
</evidence>
<dbReference type="EMBL" id="CACVKT020009701">
    <property type="protein sequence ID" value="CAC5422856.1"/>
    <property type="molecule type" value="Genomic_DNA"/>
</dbReference>
<protein>
    <recommendedName>
        <fullName evidence="4">Large ribosomal subunit protein uL22m</fullName>
    </recommendedName>
    <alternativeName>
        <fullName evidence="5">39S ribosomal protein L22, mitochondrial</fullName>
    </alternativeName>
</protein>
<dbReference type="PANTHER" id="PTHR13501:SF8">
    <property type="entry name" value="LARGE RIBOSOMAL SUBUNIT PROTEIN UL22M"/>
    <property type="match status" value="1"/>
</dbReference>
<dbReference type="GO" id="GO:0005762">
    <property type="term" value="C:mitochondrial large ribosomal subunit"/>
    <property type="evidence" value="ECO:0007669"/>
    <property type="project" value="TreeGrafter"/>
</dbReference>
<keyword evidence="2 6" id="KW-0689">Ribosomal protein</keyword>
<dbReference type="GO" id="GO:0006412">
    <property type="term" value="P:translation"/>
    <property type="evidence" value="ECO:0007669"/>
    <property type="project" value="InterPro"/>
</dbReference>
<sequence>MSLKNLCRLLRHGSLQTRLLANESLGSRLFQSSSAINQSVVCCGSTINQSTHKLTGCRQFHTSIPRNDENESMPDPEAGWPKLKEEKQWLDYNKIVYPPQKPGDPKRPAEICHLKKHIKYSPKKLWYHAIMIRGMSVDEAIKQLSFQKHKGAHIIKEAIEECQEIAVKDHNVEFKSNMWIEDSFVKQSAIVKGFRIMGRGRGSRVRYRYVHYFLRLREGKPPKHYYPPPETGYEKMENYIKDQRKRRIVLAL</sequence>
<dbReference type="OrthoDB" id="416470at2759"/>
<evidence type="ECO:0000313" key="8">
    <source>
        <dbReference type="Proteomes" id="UP000507470"/>
    </source>
</evidence>
<dbReference type="PANTHER" id="PTHR13501">
    <property type="entry name" value="CHLOROPLAST 50S RIBOSOMAL PROTEIN L22-RELATED"/>
    <property type="match status" value="1"/>
</dbReference>
<evidence type="ECO:0000256" key="2">
    <source>
        <dbReference type="ARBA" id="ARBA00022980"/>
    </source>
</evidence>
<dbReference type="Pfam" id="PF00237">
    <property type="entry name" value="Ribosomal_L22"/>
    <property type="match status" value="1"/>
</dbReference>
<name>A0A6J8ESU0_MYTCO</name>
<comment type="similarity">
    <text evidence="1 6">Belongs to the universal ribosomal protein uL22 family.</text>
</comment>
<dbReference type="SUPFAM" id="SSF54843">
    <property type="entry name" value="Ribosomal protein L22"/>
    <property type="match status" value="1"/>
</dbReference>
<evidence type="ECO:0000256" key="5">
    <source>
        <dbReference type="ARBA" id="ARBA00035506"/>
    </source>
</evidence>
<dbReference type="InterPro" id="IPR047867">
    <property type="entry name" value="Ribosomal_uL22_bac/org-type"/>
</dbReference>
<dbReference type="Proteomes" id="UP000507470">
    <property type="component" value="Unassembled WGS sequence"/>
</dbReference>
<keyword evidence="8" id="KW-1185">Reference proteome</keyword>
<evidence type="ECO:0000256" key="6">
    <source>
        <dbReference type="RuleBase" id="RU004005"/>
    </source>
</evidence>
<gene>
    <name evidence="7" type="ORF">MCOR_54877</name>
</gene>